<protein>
    <submittedName>
        <fullName evidence="1">Uncharacterized protein</fullName>
    </submittedName>
</protein>
<evidence type="ECO:0000313" key="1">
    <source>
        <dbReference type="EMBL" id="MFC4035321.1"/>
    </source>
</evidence>
<dbReference type="SUPFAM" id="SSF50998">
    <property type="entry name" value="Quinoprotein alcohol dehydrogenase-like"/>
    <property type="match status" value="1"/>
</dbReference>
<sequence length="424" mass="45075">MAGTGGRVTLDGQAGCTPMNAPLRVALPGQAWNVVADDPAGLLFAISYGSNPMETVLTAVSQTGHVEWQRSFPGTGRPWARATGRGTVWVSRPESTWRVLDEVDVNGRTIKTVIPPSQPGEDIGTFALLPDGFCVMWTAARGPLRGKGPRREPRVSRHREDGTLIWSTPIHLGDVSHPGIVEIGEDSGWQVRQKPAWAPREVTVAHHEPLMIAGECVAASFEDRSGLGRTFLLDLRTGKTAATTAPAPGGHKAIDGDRGFLIGAQGYGAFETARVTTLGTRVATCPSHGTLAIGADGVVSIVEMENYRPSRSRFQRLAPDDTLTNGPALPGYYTAPAAVDQEGTTVYWRDDQLTAIDPGLKAHPLAELPGTGITSRVLILDNGTVALTLDKDLHLIPTPLAPLAASTWPCADHNLQGNPVAQTL</sequence>
<gene>
    <name evidence="1" type="ORF">ACFO3J_28195</name>
</gene>
<organism evidence="1 2">
    <name type="scientific">Streptomyces polygonati</name>
    <dbReference type="NCBI Taxonomy" id="1617087"/>
    <lineage>
        <taxon>Bacteria</taxon>
        <taxon>Bacillati</taxon>
        <taxon>Actinomycetota</taxon>
        <taxon>Actinomycetes</taxon>
        <taxon>Kitasatosporales</taxon>
        <taxon>Streptomycetaceae</taxon>
        <taxon>Streptomyces</taxon>
    </lineage>
</organism>
<evidence type="ECO:0000313" key="2">
    <source>
        <dbReference type="Proteomes" id="UP001595765"/>
    </source>
</evidence>
<dbReference type="RefSeq" id="WP_386435082.1">
    <property type="nucleotide sequence ID" value="NZ_JBHSBB010000024.1"/>
</dbReference>
<reference evidence="2" key="1">
    <citation type="journal article" date="2019" name="Int. J. Syst. Evol. Microbiol.">
        <title>The Global Catalogue of Microorganisms (GCM) 10K type strain sequencing project: providing services to taxonomists for standard genome sequencing and annotation.</title>
        <authorList>
            <consortium name="The Broad Institute Genomics Platform"/>
            <consortium name="The Broad Institute Genome Sequencing Center for Infectious Disease"/>
            <person name="Wu L."/>
            <person name="Ma J."/>
        </authorList>
    </citation>
    <scope>NUCLEOTIDE SEQUENCE [LARGE SCALE GENOMIC DNA]</scope>
    <source>
        <strain evidence="2">CGMCC 4.7237</strain>
    </source>
</reference>
<dbReference type="InterPro" id="IPR011047">
    <property type="entry name" value="Quinoprotein_ADH-like_sf"/>
</dbReference>
<dbReference type="EMBL" id="JBHSBB010000024">
    <property type="protein sequence ID" value="MFC4035321.1"/>
    <property type="molecule type" value="Genomic_DNA"/>
</dbReference>
<dbReference type="Proteomes" id="UP001595765">
    <property type="component" value="Unassembled WGS sequence"/>
</dbReference>
<keyword evidence="2" id="KW-1185">Reference proteome</keyword>
<name>A0ABV8HWN8_9ACTN</name>
<accession>A0ABV8HWN8</accession>
<proteinExistence type="predicted"/>
<comment type="caution">
    <text evidence="1">The sequence shown here is derived from an EMBL/GenBank/DDBJ whole genome shotgun (WGS) entry which is preliminary data.</text>
</comment>